<accession>A0A6A0GQU2</accession>
<sequence length="383" mass="37110">MNSLWILPLLATSAFAAPQQYSAPGRVSSKGFGGGLSVGGFGGGGVAIHSGGLDLGGLGGGGLGVHSGGLDLGGLGGGADPSGLAGAVPVLSGGGGFSGGGFGKGGFVGGGFSGGGFGDGGLIVGDIGGGGFVGGGGYGGGASLGPCGGGLVRKADGTCATPIVSRNIFLYNAPRPKASFGPPPKIPDPKIHYNFVFVRAQDTIVGPRPVVVPPPQQKTLVYVLSKRPEAIGQQLIEVPGQLEEPEVFFVNYNEGENPVLPGGIDLQTALSQSAGAGRIIDASGGAGLGGGVVGGVGHGGGFDVSNELIRAGGFSGGFSGNSISSGGGFNSGIGGGNLKGSYSSPAKTVVRSDQAAEGSSVVTTTLKREVEEPSEDDSKKEQE</sequence>
<evidence type="ECO:0000313" key="4">
    <source>
        <dbReference type="EMBL" id="KAA0184881.1"/>
    </source>
</evidence>
<evidence type="ECO:0000313" key="5">
    <source>
        <dbReference type="Proteomes" id="UP000694843"/>
    </source>
</evidence>
<feature type="region of interest" description="Disordered" evidence="1">
    <location>
        <begin position="341"/>
        <end position="383"/>
    </location>
</feature>
<dbReference type="AlphaFoldDB" id="A0A6A0GQU2"/>
<dbReference type="GO" id="GO:0062129">
    <property type="term" value="C:chitin-based extracellular matrix"/>
    <property type="evidence" value="ECO:0007669"/>
    <property type="project" value="TreeGrafter"/>
</dbReference>
<protein>
    <submittedName>
        <fullName evidence="4">Cuticle Protein Tweedle</fullName>
    </submittedName>
    <submittedName>
        <fullName evidence="6">Probable H/ACA ribonucleoprotein complex subunit 1</fullName>
    </submittedName>
</protein>
<dbReference type="EMBL" id="JQDR03016688">
    <property type="protein sequence ID" value="KAA0184881.1"/>
    <property type="molecule type" value="Genomic_DNA"/>
</dbReference>
<dbReference type="GO" id="GO:0040003">
    <property type="term" value="P:chitin-based cuticle development"/>
    <property type="evidence" value="ECO:0007669"/>
    <property type="project" value="TreeGrafter"/>
</dbReference>
<reference evidence="6" key="4">
    <citation type="submission" date="2025-04" db="UniProtKB">
        <authorList>
            <consortium name="RefSeq"/>
        </authorList>
    </citation>
    <scope>IDENTIFICATION</scope>
    <source>
        <tissue evidence="6">Whole organism</tissue>
    </source>
</reference>
<evidence type="ECO:0000259" key="3">
    <source>
        <dbReference type="SMART" id="SM00690"/>
    </source>
</evidence>
<dbReference type="Pfam" id="PF03103">
    <property type="entry name" value="DUF243"/>
    <property type="match status" value="1"/>
</dbReference>
<dbReference type="GeneID" id="108682787"/>
<gene>
    <name evidence="6" type="primary">LOC108682787</name>
    <name evidence="4" type="ORF">HAZT_HAZT000356</name>
</gene>
<dbReference type="GO" id="GO:0008010">
    <property type="term" value="F:structural constituent of chitin-based larval cuticle"/>
    <property type="evidence" value="ECO:0007669"/>
    <property type="project" value="TreeGrafter"/>
</dbReference>
<proteinExistence type="predicted"/>
<dbReference type="PANTHER" id="PTHR31927">
    <property type="entry name" value="FI07246P-RELATED-RELATED"/>
    <property type="match status" value="1"/>
</dbReference>
<organism evidence="4">
    <name type="scientific">Hyalella azteca</name>
    <name type="common">Amphipod</name>
    <dbReference type="NCBI Taxonomy" id="294128"/>
    <lineage>
        <taxon>Eukaryota</taxon>
        <taxon>Metazoa</taxon>
        <taxon>Ecdysozoa</taxon>
        <taxon>Arthropoda</taxon>
        <taxon>Crustacea</taxon>
        <taxon>Multicrustacea</taxon>
        <taxon>Malacostraca</taxon>
        <taxon>Eumalacostraca</taxon>
        <taxon>Peracarida</taxon>
        <taxon>Amphipoda</taxon>
        <taxon>Senticaudata</taxon>
        <taxon>Talitrida</taxon>
        <taxon>Talitroidea</taxon>
        <taxon>Hyalellidae</taxon>
        <taxon>Hyalella</taxon>
    </lineage>
</organism>
<keyword evidence="5" id="KW-1185">Reference proteome</keyword>
<dbReference type="GO" id="GO:1990904">
    <property type="term" value="C:ribonucleoprotein complex"/>
    <property type="evidence" value="ECO:0007669"/>
    <property type="project" value="UniProtKB-KW"/>
</dbReference>
<evidence type="ECO:0000313" key="6">
    <source>
        <dbReference type="RefSeq" id="XP_018027516.1"/>
    </source>
</evidence>
<dbReference type="OrthoDB" id="6376010at2759"/>
<feature type="chain" id="PRO_5044628511" evidence="2">
    <location>
        <begin position="17"/>
        <end position="383"/>
    </location>
</feature>
<dbReference type="Proteomes" id="UP000711488">
    <property type="component" value="Unassembled WGS sequence"/>
</dbReference>
<dbReference type="RefSeq" id="XP_018027516.1">
    <property type="nucleotide sequence ID" value="XM_018172027.2"/>
</dbReference>
<reference evidence="4" key="3">
    <citation type="submission" date="2019-06" db="EMBL/GenBank/DDBJ databases">
        <authorList>
            <person name="Poynton C."/>
            <person name="Hasenbein S."/>
            <person name="Benoit J.B."/>
            <person name="Sepulveda M.S."/>
            <person name="Poelchau M.F."/>
            <person name="Murali S.C."/>
            <person name="Chen S."/>
            <person name="Glastad K.M."/>
            <person name="Werren J.H."/>
            <person name="Vineis J.H."/>
            <person name="Bowen J.L."/>
            <person name="Friedrich M."/>
            <person name="Jones J."/>
            <person name="Robertson H.M."/>
            <person name="Feyereisen R."/>
            <person name="Mechler-Hickson A."/>
            <person name="Mathers N."/>
            <person name="Lee C.E."/>
            <person name="Colbourne J.K."/>
            <person name="Biales A."/>
            <person name="Johnston J.S."/>
            <person name="Wellborn G.A."/>
            <person name="Rosendale A.J."/>
            <person name="Cridge A.G."/>
            <person name="Munoz-Torres M.C."/>
            <person name="Bain P.A."/>
            <person name="Manny A.R."/>
            <person name="Major K.M."/>
            <person name="Lambert F.N."/>
            <person name="Vulpe C.D."/>
            <person name="Tuck P."/>
            <person name="Blalock B.J."/>
            <person name="Lin Y.-Y."/>
            <person name="Smith M.E."/>
            <person name="Ochoa-Acuna H."/>
            <person name="Chen M.-J.M."/>
            <person name="Childers C.P."/>
            <person name="Qu J."/>
            <person name="Dugan S."/>
            <person name="Lee S.L."/>
            <person name="Chao H."/>
            <person name="Dinh H."/>
            <person name="Han Y."/>
            <person name="Doddapaneni H."/>
            <person name="Worley K.C."/>
            <person name="Muzny D.M."/>
            <person name="Gibbs R.A."/>
            <person name="Richards S."/>
        </authorList>
    </citation>
    <scope>NUCLEOTIDE SEQUENCE</scope>
    <source>
        <strain evidence="4">HAZT.00-mixed</strain>
        <tissue evidence="4">Whole organism</tissue>
    </source>
</reference>
<evidence type="ECO:0000256" key="2">
    <source>
        <dbReference type="SAM" id="SignalP"/>
    </source>
</evidence>
<reference evidence="4" key="1">
    <citation type="submission" date="2014-08" db="EMBL/GenBank/DDBJ databases">
        <authorList>
            <person name="Murali S."/>
            <person name="Richards S."/>
            <person name="Bandaranaike D."/>
            <person name="Bellair M."/>
            <person name="Blankenburg K."/>
            <person name="Chao H."/>
            <person name="Dinh H."/>
            <person name="Doddapaneni H."/>
            <person name="Dugan-Rocha S."/>
            <person name="Elkadiri S."/>
            <person name="Gnanaolivu R."/>
            <person name="Hughes D."/>
            <person name="Lee S."/>
            <person name="Li M."/>
            <person name="Ming W."/>
            <person name="Munidasa M."/>
            <person name="Muniz J."/>
            <person name="Nguyen L."/>
            <person name="Osuji N."/>
            <person name="Pu L.-L."/>
            <person name="Puazo M."/>
            <person name="Skinner E."/>
            <person name="Qu C."/>
            <person name="Quiroz J."/>
            <person name="Raj R."/>
            <person name="Weissenberger G."/>
            <person name="Xin Y."/>
            <person name="Zou X."/>
            <person name="Han Y."/>
            <person name="Worley K."/>
            <person name="Muzny D."/>
            <person name="Gibbs R."/>
        </authorList>
    </citation>
    <scope>NUCLEOTIDE SEQUENCE</scope>
    <source>
        <strain evidence="4">HAZT.00-mixed</strain>
        <tissue evidence="4">Whole organism</tissue>
    </source>
</reference>
<evidence type="ECO:0000256" key="1">
    <source>
        <dbReference type="SAM" id="MobiDB-lite"/>
    </source>
</evidence>
<dbReference type="KEGG" id="hazt:108682787"/>
<name>A0A6A0GQU2_HYAAZ</name>
<feature type="compositionally biased region" description="Basic and acidic residues" evidence="1">
    <location>
        <begin position="366"/>
        <end position="383"/>
    </location>
</feature>
<keyword evidence="6" id="KW-0687">Ribonucleoprotein</keyword>
<feature type="domain" description="DUF243" evidence="3">
    <location>
        <begin position="162"/>
        <end position="255"/>
    </location>
</feature>
<dbReference type="SMART" id="SM00690">
    <property type="entry name" value="DM5"/>
    <property type="match status" value="1"/>
</dbReference>
<dbReference type="InterPro" id="IPR004145">
    <property type="entry name" value="DUF243"/>
</dbReference>
<keyword evidence="2" id="KW-0732">Signal</keyword>
<reference evidence="4" key="2">
    <citation type="journal article" date="2018" name="Environ. Sci. Technol.">
        <title>The Toxicogenome of Hyalella azteca: A Model for Sediment Ecotoxicology and Evolutionary Toxicology.</title>
        <authorList>
            <person name="Poynton H.C."/>
            <person name="Hasenbein S."/>
            <person name="Benoit J.B."/>
            <person name="Sepulveda M.S."/>
            <person name="Poelchau M.F."/>
            <person name="Hughes D.S.T."/>
            <person name="Murali S.C."/>
            <person name="Chen S."/>
            <person name="Glastad K.M."/>
            <person name="Goodisman M.A.D."/>
            <person name="Werren J.H."/>
            <person name="Vineis J.H."/>
            <person name="Bowen J.L."/>
            <person name="Friedrich M."/>
            <person name="Jones J."/>
            <person name="Robertson H.M."/>
            <person name="Feyereisen R."/>
            <person name="Mechler-Hickson A."/>
            <person name="Mathers N."/>
            <person name="Lee C.E."/>
            <person name="Colbourne J.K."/>
            <person name="Biales A."/>
            <person name="Johnston J.S."/>
            <person name="Wellborn G.A."/>
            <person name="Rosendale A.J."/>
            <person name="Cridge A.G."/>
            <person name="Munoz-Torres M.C."/>
            <person name="Bain P.A."/>
            <person name="Manny A.R."/>
            <person name="Major K.M."/>
            <person name="Lambert F.N."/>
            <person name="Vulpe C.D."/>
            <person name="Tuck P."/>
            <person name="Blalock B.J."/>
            <person name="Lin Y.Y."/>
            <person name="Smith M.E."/>
            <person name="Ochoa-Acuna H."/>
            <person name="Chen M.M."/>
            <person name="Childers C.P."/>
            <person name="Qu J."/>
            <person name="Dugan S."/>
            <person name="Lee S.L."/>
            <person name="Chao H."/>
            <person name="Dinh H."/>
            <person name="Han Y."/>
            <person name="Doddapaneni H."/>
            <person name="Worley K.C."/>
            <person name="Muzny D.M."/>
            <person name="Gibbs R.A."/>
            <person name="Richards S."/>
        </authorList>
    </citation>
    <scope>NUCLEOTIDE SEQUENCE</scope>
    <source>
        <strain evidence="4">HAZT.00-mixed</strain>
        <tissue evidence="4">Whole organism</tissue>
    </source>
</reference>
<feature type="signal peptide" evidence="2">
    <location>
        <begin position="1"/>
        <end position="16"/>
    </location>
</feature>
<dbReference type="Proteomes" id="UP000694843">
    <property type="component" value="Unplaced"/>
</dbReference>